<feature type="domain" description="CMP/dCMP-type deaminase" evidence="5">
    <location>
        <begin position="12"/>
        <end position="142"/>
    </location>
</feature>
<dbReference type="GO" id="GO:0055086">
    <property type="term" value="P:nucleobase-containing small molecule metabolic process"/>
    <property type="evidence" value="ECO:0007669"/>
    <property type="project" value="UniProtKB-ARBA"/>
</dbReference>
<name>A0A022PE19_9GAMM</name>
<reference evidence="6 7" key="1">
    <citation type="submission" date="2014-03" db="EMBL/GenBank/DDBJ databases">
        <title>Draft Genome of Photorhabdus luminescens BA1, an Egyptian Isolate.</title>
        <authorList>
            <person name="Ghazal S."/>
            <person name="Hurst S.G.IV."/>
            <person name="Morris K."/>
            <person name="Thomas K."/>
            <person name="Tisa L.S."/>
        </authorList>
    </citation>
    <scope>NUCLEOTIDE SEQUENCE [LARGE SCALE GENOMIC DNA]</scope>
    <source>
        <strain evidence="6 7">BA1</strain>
    </source>
</reference>
<dbReference type="InterPro" id="IPR016193">
    <property type="entry name" value="Cytidine_deaminase-like"/>
</dbReference>
<evidence type="ECO:0000313" key="6">
    <source>
        <dbReference type="EMBL" id="EYU14402.1"/>
    </source>
</evidence>
<dbReference type="EMBL" id="JFGV01000048">
    <property type="protein sequence ID" value="EYU14402.1"/>
    <property type="molecule type" value="Genomic_DNA"/>
</dbReference>
<dbReference type="GO" id="GO:0042802">
    <property type="term" value="F:identical protein binding"/>
    <property type="evidence" value="ECO:0007669"/>
    <property type="project" value="UniProtKB-ARBA"/>
</dbReference>
<dbReference type="InterPro" id="IPR050202">
    <property type="entry name" value="Cyt/Deoxycyt_deaminase"/>
</dbReference>
<dbReference type="Gene3D" id="3.40.140.10">
    <property type="entry name" value="Cytidine Deaminase, domain 2"/>
    <property type="match status" value="1"/>
</dbReference>
<dbReference type="PROSITE" id="PS00903">
    <property type="entry name" value="CYT_DCMP_DEAMINASES_1"/>
    <property type="match status" value="1"/>
</dbReference>
<organism evidence="6 7">
    <name type="scientific">Photorhabdus aegyptia</name>
    <dbReference type="NCBI Taxonomy" id="2805098"/>
    <lineage>
        <taxon>Bacteria</taxon>
        <taxon>Pseudomonadati</taxon>
        <taxon>Pseudomonadota</taxon>
        <taxon>Gammaproteobacteria</taxon>
        <taxon>Enterobacterales</taxon>
        <taxon>Morganellaceae</taxon>
        <taxon>Photorhabdus</taxon>
    </lineage>
</organism>
<dbReference type="Proteomes" id="UP000023464">
    <property type="component" value="Unassembled WGS sequence"/>
</dbReference>
<dbReference type="PANTHER" id="PTHR11644:SF2">
    <property type="entry name" value="CYTIDINE DEAMINASE"/>
    <property type="match status" value="1"/>
</dbReference>
<evidence type="ECO:0000313" key="7">
    <source>
        <dbReference type="Proteomes" id="UP000023464"/>
    </source>
</evidence>
<comment type="caution">
    <text evidence="6">The sequence shown here is derived from an EMBL/GenBank/DDBJ whole genome shotgun (WGS) entry which is preliminary data.</text>
</comment>
<evidence type="ECO:0000256" key="2">
    <source>
        <dbReference type="ARBA" id="ARBA00022723"/>
    </source>
</evidence>
<dbReference type="CDD" id="cd01283">
    <property type="entry name" value="cytidine_deaminase"/>
    <property type="match status" value="1"/>
</dbReference>
<dbReference type="PROSITE" id="PS51747">
    <property type="entry name" value="CYT_DCMP_DEAMINASES_2"/>
    <property type="match status" value="1"/>
</dbReference>
<sequence>MIPNNENVVLEEQDVSLIEAAKAAIISRYKPDWHVVGAALRLRSGEIVTGVHLEANVGRIAVCAEAIALGRAVTEYGSADIDTIVAVYHSRDGEINIVSPCGMCRELISDYAPQAMALIQDEKHNCVKCPIMDLLPAKYQRNITINYKPK</sequence>
<proteinExistence type="inferred from homology"/>
<evidence type="ECO:0000256" key="4">
    <source>
        <dbReference type="ARBA" id="ARBA00022833"/>
    </source>
</evidence>
<keyword evidence="7" id="KW-1185">Reference proteome</keyword>
<gene>
    <name evidence="6" type="ORF">BA1DRAFT_03068</name>
</gene>
<dbReference type="NCBIfam" id="NF005314">
    <property type="entry name" value="PRK06848.1"/>
    <property type="match status" value="1"/>
</dbReference>
<keyword evidence="2" id="KW-0479">Metal-binding</keyword>
<dbReference type="InterPro" id="IPR002125">
    <property type="entry name" value="CMP_dCMP_dom"/>
</dbReference>
<dbReference type="PANTHER" id="PTHR11644">
    <property type="entry name" value="CYTIDINE DEAMINASE"/>
    <property type="match status" value="1"/>
</dbReference>
<dbReference type="GO" id="GO:0008270">
    <property type="term" value="F:zinc ion binding"/>
    <property type="evidence" value="ECO:0007669"/>
    <property type="project" value="InterPro"/>
</dbReference>
<keyword evidence="4" id="KW-0862">Zinc</keyword>
<dbReference type="SUPFAM" id="SSF53927">
    <property type="entry name" value="Cytidine deaminase-like"/>
    <property type="match status" value="1"/>
</dbReference>
<dbReference type="GO" id="GO:0072527">
    <property type="term" value="P:pyrimidine-containing compound metabolic process"/>
    <property type="evidence" value="ECO:0007669"/>
    <property type="project" value="UniProtKB-ARBA"/>
</dbReference>
<dbReference type="PATRIC" id="fig|1393736.3.peg.3142"/>
<evidence type="ECO:0000256" key="3">
    <source>
        <dbReference type="ARBA" id="ARBA00022801"/>
    </source>
</evidence>
<comment type="similarity">
    <text evidence="1">Belongs to the cytidine and deoxycytidylate deaminase family.</text>
</comment>
<evidence type="ECO:0000256" key="1">
    <source>
        <dbReference type="ARBA" id="ARBA00006576"/>
    </source>
</evidence>
<dbReference type="Pfam" id="PF00383">
    <property type="entry name" value="dCMP_cyt_deam_1"/>
    <property type="match status" value="1"/>
</dbReference>
<protein>
    <submittedName>
        <fullName evidence="6">Cytidine deaminase</fullName>
        <ecNumber evidence="6">3.5.4.5</ecNumber>
    </submittedName>
</protein>
<dbReference type="GO" id="GO:0005829">
    <property type="term" value="C:cytosol"/>
    <property type="evidence" value="ECO:0007669"/>
    <property type="project" value="TreeGrafter"/>
</dbReference>
<evidence type="ECO:0000259" key="5">
    <source>
        <dbReference type="PROSITE" id="PS51747"/>
    </source>
</evidence>
<dbReference type="EC" id="3.5.4.5" evidence="6"/>
<dbReference type="InterPro" id="IPR016192">
    <property type="entry name" value="APOBEC/CMP_deaminase_Zn-bd"/>
</dbReference>
<accession>A0A022PE19</accession>
<dbReference type="GO" id="GO:0004126">
    <property type="term" value="F:cytidine deaminase activity"/>
    <property type="evidence" value="ECO:0007669"/>
    <property type="project" value="UniProtKB-EC"/>
</dbReference>
<keyword evidence="3 6" id="KW-0378">Hydrolase</keyword>
<dbReference type="RefSeq" id="WP_036780607.1">
    <property type="nucleotide sequence ID" value="NZ_CAWLTM010000067.1"/>
</dbReference>
<dbReference type="AlphaFoldDB" id="A0A022PE19"/>